<feature type="transmembrane region" description="Helical" evidence="1">
    <location>
        <begin position="43"/>
        <end position="62"/>
    </location>
</feature>
<name>A0A172TIV2_9BACL</name>
<dbReference type="Proteomes" id="UP000076927">
    <property type="component" value="Chromosome"/>
</dbReference>
<keyword evidence="1" id="KW-0472">Membrane</keyword>
<dbReference type="AlphaFoldDB" id="A0A172TIV2"/>
<evidence type="ECO:0000313" key="2">
    <source>
        <dbReference type="EMBL" id="ANE46985.1"/>
    </source>
</evidence>
<dbReference type="KEGG" id="pswu:SY83_12660"/>
<dbReference type="EMBL" id="CP011388">
    <property type="protein sequence ID" value="ANE46985.1"/>
    <property type="molecule type" value="Genomic_DNA"/>
</dbReference>
<keyword evidence="1" id="KW-1133">Transmembrane helix</keyword>
<organism evidence="2 3">
    <name type="scientific">Paenibacillus swuensis</name>
    <dbReference type="NCBI Taxonomy" id="1178515"/>
    <lineage>
        <taxon>Bacteria</taxon>
        <taxon>Bacillati</taxon>
        <taxon>Bacillota</taxon>
        <taxon>Bacilli</taxon>
        <taxon>Bacillales</taxon>
        <taxon>Paenibacillaceae</taxon>
        <taxon>Paenibacillus</taxon>
    </lineage>
</organism>
<keyword evidence="1" id="KW-0812">Transmembrane</keyword>
<dbReference type="STRING" id="1178515.SY83_12660"/>
<evidence type="ECO:0000256" key="1">
    <source>
        <dbReference type="SAM" id="Phobius"/>
    </source>
</evidence>
<dbReference type="PATRIC" id="fig|1178515.4.peg.2534"/>
<reference evidence="2 3" key="1">
    <citation type="submission" date="2015-01" db="EMBL/GenBank/DDBJ databases">
        <title>Paenibacillus swuensis/DY6/whole genome sequencing.</title>
        <authorList>
            <person name="Kim M.K."/>
            <person name="Srinivasan S."/>
            <person name="Lee J.-J."/>
        </authorList>
    </citation>
    <scope>NUCLEOTIDE SEQUENCE [LARGE SCALE GENOMIC DNA]</scope>
    <source>
        <strain evidence="2 3">DY6</strain>
    </source>
</reference>
<evidence type="ECO:0000313" key="3">
    <source>
        <dbReference type="Proteomes" id="UP000076927"/>
    </source>
</evidence>
<proteinExistence type="predicted"/>
<dbReference type="RefSeq" id="WP_068607005.1">
    <property type="nucleotide sequence ID" value="NZ_CP011388.1"/>
</dbReference>
<keyword evidence="3" id="KW-1185">Reference proteome</keyword>
<protein>
    <submittedName>
        <fullName evidence="2">Uncharacterized protein</fullName>
    </submittedName>
</protein>
<accession>A0A172TIV2</accession>
<gene>
    <name evidence="2" type="ORF">SY83_12660</name>
</gene>
<sequence>MSEGGFNYPNQPNLMDEDVARSLQADKEHQIRNGGGSSLGSQIITLFIAAGILALIVLALNYL</sequence>